<reference evidence="7" key="2">
    <citation type="journal article" date="2007" name="Science">
        <title>Draft genome sequence of the sexually transmitted pathogen Trichomonas vaginalis.</title>
        <authorList>
            <person name="Carlton J.M."/>
            <person name="Hirt R.P."/>
            <person name="Silva J.C."/>
            <person name="Delcher A.L."/>
            <person name="Schatz M."/>
            <person name="Zhao Q."/>
            <person name="Wortman J.R."/>
            <person name="Bidwell S.L."/>
            <person name="Alsmark U.C.M."/>
            <person name="Besteiro S."/>
            <person name="Sicheritz-Ponten T."/>
            <person name="Noel C.J."/>
            <person name="Dacks J.B."/>
            <person name="Foster P.G."/>
            <person name="Simillion C."/>
            <person name="Van de Peer Y."/>
            <person name="Miranda-Saavedra D."/>
            <person name="Barton G.J."/>
            <person name="Westrop G.D."/>
            <person name="Mueller S."/>
            <person name="Dessi D."/>
            <person name="Fiori P.L."/>
            <person name="Ren Q."/>
            <person name="Paulsen I."/>
            <person name="Zhang H."/>
            <person name="Bastida-Corcuera F.D."/>
            <person name="Simoes-Barbosa A."/>
            <person name="Brown M.T."/>
            <person name="Hayes R.D."/>
            <person name="Mukherjee M."/>
            <person name="Okumura C.Y."/>
            <person name="Schneider R."/>
            <person name="Smith A.J."/>
            <person name="Vanacova S."/>
            <person name="Villalvazo M."/>
            <person name="Haas B.J."/>
            <person name="Pertea M."/>
            <person name="Feldblyum T.V."/>
            <person name="Utterback T.R."/>
            <person name="Shu C.L."/>
            <person name="Osoegawa K."/>
            <person name="de Jong P.J."/>
            <person name="Hrdy I."/>
            <person name="Horvathova L."/>
            <person name="Zubacova Z."/>
            <person name="Dolezal P."/>
            <person name="Malik S.B."/>
            <person name="Logsdon J.M. Jr."/>
            <person name="Henze K."/>
            <person name="Gupta A."/>
            <person name="Wang C.C."/>
            <person name="Dunne R.L."/>
            <person name="Upcroft J.A."/>
            <person name="Upcroft P."/>
            <person name="White O."/>
            <person name="Salzberg S.L."/>
            <person name="Tang P."/>
            <person name="Chiu C.-H."/>
            <person name="Lee Y.-S."/>
            <person name="Embley T.M."/>
            <person name="Coombs G.H."/>
            <person name="Mottram J.C."/>
            <person name="Tachezy J."/>
            <person name="Fraser-Liggett C.M."/>
            <person name="Johnson P.J."/>
        </authorList>
    </citation>
    <scope>NUCLEOTIDE SEQUENCE [LARGE SCALE GENOMIC DNA]</scope>
    <source>
        <strain evidence="7">G3</strain>
    </source>
</reference>
<evidence type="ECO:0000256" key="5">
    <source>
        <dbReference type="ARBA" id="ARBA00023136"/>
    </source>
</evidence>
<evidence type="ECO:0000313" key="7">
    <source>
        <dbReference type="EMBL" id="EAY02568.1"/>
    </source>
</evidence>
<dbReference type="VEuPathDB" id="TrichDB:TVAG_116220"/>
<organism evidence="7 8">
    <name type="scientific">Trichomonas vaginalis (strain ATCC PRA-98 / G3)</name>
    <dbReference type="NCBI Taxonomy" id="412133"/>
    <lineage>
        <taxon>Eukaryota</taxon>
        <taxon>Metamonada</taxon>
        <taxon>Parabasalia</taxon>
        <taxon>Trichomonadida</taxon>
        <taxon>Trichomonadidae</taxon>
        <taxon>Trichomonas</taxon>
    </lineage>
</organism>
<proteinExistence type="inferred from homology"/>
<dbReference type="InterPro" id="IPR039797">
    <property type="entry name" value="Pecanex"/>
</dbReference>
<dbReference type="PANTHER" id="PTHR12372:SF7">
    <property type="entry name" value="PROTEIN PECANEX"/>
    <property type="match status" value="1"/>
</dbReference>
<reference evidence="7" key="1">
    <citation type="submission" date="2006-10" db="EMBL/GenBank/DDBJ databases">
        <authorList>
            <person name="Amadeo P."/>
            <person name="Zhao Q."/>
            <person name="Wortman J."/>
            <person name="Fraser-Liggett C."/>
            <person name="Carlton J."/>
        </authorList>
    </citation>
    <scope>NUCLEOTIDE SEQUENCE</scope>
    <source>
        <strain evidence="7">G3</strain>
    </source>
</reference>
<dbReference type="PANTHER" id="PTHR12372">
    <property type="entry name" value="PECANEX"/>
    <property type="match status" value="1"/>
</dbReference>
<keyword evidence="3" id="KW-0812">Transmembrane</keyword>
<dbReference type="AlphaFoldDB" id="A2EXQ8"/>
<dbReference type="RefSeq" id="XP_001330704.1">
    <property type="nucleotide sequence ID" value="XM_001330668.1"/>
</dbReference>
<comment type="subcellular location">
    <subcellularLocation>
        <location evidence="1">Membrane</location>
        <topology evidence="1">Multi-pass membrane protein</topology>
    </subcellularLocation>
</comment>
<dbReference type="InterPro" id="IPR007735">
    <property type="entry name" value="Pecanex_C"/>
</dbReference>
<dbReference type="VEuPathDB" id="TrichDB:TVAGG3_0222370"/>
<dbReference type="Pfam" id="PF05041">
    <property type="entry name" value="Pecanex_C"/>
    <property type="match status" value="1"/>
</dbReference>
<evidence type="ECO:0000259" key="6">
    <source>
        <dbReference type="Pfam" id="PF05041"/>
    </source>
</evidence>
<keyword evidence="4" id="KW-1133">Transmembrane helix</keyword>
<evidence type="ECO:0000256" key="2">
    <source>
        <dbReference type="ARBA" id="ARBA00010170"/>
    </source>
</evidence>
<evidence type="ECO:0000313" key="8">
    <source>
        <dbReference type="Proteomes" id="UP000001542"/>
    </source>
</evidence>
<evidence type="ECO:0000256" key="4">
    <source>
        <dbReference type="ARBA" id="ARBA00022989"/>
    </source>
</evidence>
<protein>
    <recommendedName>
        <fullName evidence="6">Pecanex C-terminal domain-containing protein</fullName>
    </recommendedName>
</protein>
<gene>
    <name evidence="7" type="ORF">TVAG_116220</name>
</gene>
<name>A2EXQ8_TRIV3</name>
<evidence type="ECO:0000256" key="1">
    <source>
        <dbReference type="ARBA" id="ARBA00004141"/>
    </source>
</evidence>
<comment type="similarity">
    <text evidence="2">Belongs to the pecanex family.</text>
</comment>
<keyword evidence="8" id="KW-1185">Reference proteome</keyword>
<dbReference type="EMBL" id="DS113532">
    <property type="protein sequence ID" value="EAY02568.1"/>
    <property type="molecule type" value="Genomic_DNA"/>
</dbReference>
<dbReference type="STRING" id="5722.A2EXQ8"/>
<dbReference type="OrthoDB" id="10037631at2759"/>
<dbReference type="InParanoid" id="A2EXQ8"/>
<dbReference type="GO" id="GO:0016020">
    <property type="term" value="C:membrane"/>
    <property type="evidence" value="ECO:0007669"/>
    <property type="project" value="UniProtKB-SubCell"/>
</dbReference>
<dbReference type="KEGG" id="tva:4760408"/>
<keyword evidence="5" id="KW-0472">Membrane</keyword>
<sequence length="341" mass="39646">MHLFIEIISRDSYCVNFRISGLEYTNETICHTSERNTLTDTRLSFEDSISENTSQSFISLQCSFRFLANKIPLDTIEVNKYSYQSWFSGISQEDLKRCFLLTLSLVLRDYGIFEIVENQQEFVNDDLRVLSTIGAKFSVDDQMKIQKIIDIINHSIAEGFSIRVNKIICLFSETNHYEIEDDVDIDIDRFDLENILSSFTRRYLAVTCGVVLGYSTDIAYIDELFVAIPANSPEFEDSFKNFQKYIVTIQSNEYLLIFKNCNSHWNFFSYNSYAARSLWQSEATSCLYFQNDNQERNSIQSNHFHLNNLVIQACNQPIGYPAYVSPVLTSYAHPHEIKVFY</sequence>
<feature type="domain" description="Pecanex C-terminal" evidence="6">
    <location>
        <begin position="251"/>
        <end position="335"/>
    </location>
</feature>
<dbReference type="Proteomes" id="UP000001542">
    <property type="component" value="Unassembled WGS sequence"/>
</dbReference>
<accession>A2EXQ8</accession>
<dbReference type="eggNOG" id="KOG3604">
    <property type="taxonomic scope" value="Eukaryota"/>
</dbReference>
<evidence type="ECO:0000256" key="3">
    <source>
        <dbReference type="ARBA" id="ARBA00022692"/>
    </source>
</evidence>